<dbReference type="InterPro" id="IPR016032">
    <property type="entry name" value="Sig_transdc_resp-reg_C-effctor"/>
</dbReference>
<proteinExistence type="predicted"/>
<dbReference type="PANTHER" id="PTHR44688">
    <property type="entry name" value="DNA-BINDING TRANSCRIPTIONAL ACTIVATOR DEVR_DOSR"/>
    <property type="match status" value="1"/>
</dbReference>
<gene>
    <name evidence="5" type="ORF">ABSH63_11115</name>
</gene>
<dbReference type="Pfam" id="PF00196">
    <property type="entry name" value="GerE"/>
    <property type="match status" value="1"/>
</dbReference>
<comment type="caution">
    <text evidence="5">The sequence shown here is derived from an EMBL/GenBank/DDBJ whole genome shotgun (WGS) entry which is preliminary data.</text>
</comment>
<evidence type="ECO:0000256" key="3">
    <source>
        <dbReference type="ARBA" id="ARBA00023163"/>
    </source>
</evidence>
<feature type="domain" description="HTH luxR-type" evidence="4">
    <location>
        <begin position="259"/>
        <end position="324"/>
    </location>
</feature>
<sequence length="326" mass="36290">MPSSSNPDTPDTVDRLIARLYRSALSVSAEGYRAWALRQLQTVLPCDGALWGSGVASHMRFHSVTVIGLPPEFPQVLEATTAINPLIPRILQNLDTPVDMSSVLPDKAFFSSEIYARAFKPYGITRILSTGHLDPRSGLYSLLTLYRRDREQRFSEIEKTTQKRLTFHLFNAASHAFFLHLAKTHAERPAGAGAAVVDASGAYHEATVQFLDLLDERYPQRDPQRLPWPIPAAGQTAAERDLMVRCEPLGDLFLLTIWPAGPLDRLTSREREIVFCIAQGLSFKEAAKKIGVAPSTVANHLYRVYRKLGVYSRTELAALVHRSAKP</sequence>
<dbReference type="InterPro" id="IPR036388">
    <property type="entry name" value="WH-like_DNA-bd_sf"/>
</dbReference>
<dbReference type="PRINTS" id="PR00038">
    <property type="entry name" value="HTHLUXR"/>
</dbReference>
<reference evidence="5 6" key="1">
    <citation type="submission" date="2024-06" db="EMBL/GenBank/DDBJ databases">
        <authorList>
            <person name="Li Z."/>
            <person name="Jiang Y."/>
        </authorList>
    </citation>
    <scope>NUCLEOTIDE SEQUENCE [LARGE SCALE GENOMIC DNA]</scope>
    <source>
        <strain evidence="5 6">HSW-8</strain>
    </source>
</reference>
<keyword evidence="6" id="KW-1185">Reference proteome</keyword>
<protein>
    <submittedName>
        <fullName evidence="5">Helix-turn-helix transcriptional regulator</fullName>
    </submittedName>
</protein>
<evidence type="ECO:0000256" key="1">
    <source>
        <dbReference type="ARBA" id="ARBA00023015"/>
    </source>
</evidence>
<evidence type="ECO:0000256" key="2">
    <source>
        <dbReference type="ARBA" id="ARBA00023125"/>
    </source>
</evidence>
<dbReference type="Gene3D" id="1.10.10.10">
    <property type="entry name" value="Winged helix-like DNA-binding domain superfamily/Winged helix DNA-binding domain"/>
    <property type="match status" value="1"/>
</dbReference>
<keyword evidence="2" id="KW-0238">DNA-binding</keyword>
<evidence type="ECO:0000313" key="6">
    <source>
        <dbReference type="Proteomes" id="UP001465331"/>
    </source>
</evidence>
<accession>A0ABV2ABD6</accession>
<keyword evidence="3" id="KW-0804">Transcription</keyword>
<evidence type="ECO:0000259" key="4">
    <source>
        <dbReference type="PROSITE" id="PS50043"/>
    </source>
</evidence>
<dbReference type="EMBL" id="JBEPIJ010000012">
    <property type="protein sequence ID" value="MES0874550.1"/>
    <property type="molecule type" value="Genomic_DNA"/>
</dbReference>
<dbReference type="Proteomes" id="UP001465331">
    <property type="component" value="Unassembled WGS sequence"/>
</dbReference>
<dbReference type="PANTHER" id="PTHR44688:SF16">
    <property type="entry name" value="DNA-BINDING TRANSCRIPTIONAL ACTIVATOR DEVR_DOSR"/>
    <property type="match status" value="1"/>
</dbReference>
<dbReference type="CDD" id="cd06170">
    <property type="entry name" value="LuxR_C_like"/>
    <property type="match status" value="1"/>
</dbReference>
<dbReference type="InterPro" id="IPR000792">
    <property type="entry name" value="Tscrpt_reg_LuxR_C"/>
</dbReference>
<dbReference type="SMART" id="SM00421">
    <property type="entry name" value="HTH_LUXR"/>
    <property type="match status" value="1"/>
</dbReference>
<name>A0ABV2ABD6_9GAMM</name>
<dbReference type="SUPFAM" id="SSF46894">
    <property type="entry name" value="C-terminal effector domain of the bipartite response regulators"/>
    <property type="match status" value="1"/>
</dbReference>
<evidence type="ECO:0000313" key="5">
    <source>
        <dbReference type="EMBL" id="MES0874550.1"/>
    </source>
</evidence>
<organism evidence="5 6">
    <name type="scientific">Sinimarinibacterium thermocellulolyticum</name>
    <dbReference type="NCBI Taxonomy" id="3170016"/>
    <lineage>
        <taxon>Bacteria</taxon>
        <taxon>Pseudomonadati</taxon>
        <taxon>Pseudomonadota</taxon>
        <taxon>Gammaproteobacteria</taxon>
        <taxon>Nevskiales</taxon>
        <taxon>Nevskiaceae</taxon>
        <taxon>Sinimarinibacterium</taxon>
    </lineage>
</organism>
<dbReference type="PROSITE" id="PS50043">
    <property type="entry name" value="HTH_LUXR_2"/>
    <property type="match status" value="1"/>
</dbReference>
<dbReference type="RefSeq" id="WP_352889788.1">
    <property type="nucleotide sequence ID" value="NZ_JBEPIJ010000012.1"/>
</dbReference>
<keyword evidence="1" id="KW-0805">Transcription regulation</keyword>